<dbReference type="InterPro" id="IPR043502">
    <property type="entry name" value="DNA/RNA_pol_sf"/>
</dbReference>
<feature type="compositionally biased region" description="Low complexity" evidence="10">
    <location>
        <begin position="22"/>
        <end position="37"/>
    </location>
</feature>
<evidence type="ECO:0000256" key="7">
    <source>
        <dbReference type="ARBA" id="ARBA00022884"/>
    </source>
</evidence>
<sequence length="1534" mass="172688">MDIQEFETRFNSLEINNDPHNLKSLTLTPPETSTSNTQPEKPTDELTPPAKLEKWEPSSSKPKFSIAPFITKLSYILLLIMLLPGTLAAPLINNYQNPMVCQTEQQGEYWTLPNFAPCPRLKANRTRTPVTQNIRLYRLNAFQQSNEAWACRIIKKGEQEYTNPTSDLIKRNIQPINLPVTPQNCKEMVSRKICKFGTLKEEAGLWHTDNRIFYEKRYPIFGWSWRSHYSFNCYIFKTQISVPHESELLQSPLGSMSHCSYRLGSCTLSDNTTLIWEPSPEKQCRFIRVGEYSGKFMDDIWLGDTIELGLSLNTKNPKIFDCNISLLLTEQGLAYEKIKSKPSPKRVKRFSSSEWNWNHESLLTDSQLEGQLTYLDHEMKESLTFQFTHSLHQLCEFAEETRKWTANALLSNPTTLARAILNNPNVIARHISGNTLKIWPCISLTPFQYRISPTNLDTCFDLLPVLIKTQGKDELAFLDPTTLIISPKARKAPCTQYRKIPVQINGTLKEIDQITGEQTILYTQVLTSKTFHEINAPKIVPHAFHHLVLVNLTDIISHSYLSSLTEISQITYRIENQNSAIRSTMSTEWEQNFTIIRAIGARIASKQNNPNPPPITKEKSKTEGDKKHQALFKNHPSQIVLELGRPLEGQPNKWPPSATKFPLYIPPSPGPKQQINNPPQKLNKPKRSHSSSVLIGCSYAHQLLPVINVTFDSMNVDCLIDTGSTLSLSTIGLAVSLGCQIEEGEIVVTTPSGHNVPITGKTTVEIIICTHSREIDLYLVPDDKFIGEGSFQAVLGCNLFALLPSISIDFVYSLFYVGEEGTSLIYPNILAPITFALHNNLYNSTITAYINNSQFRCLADTGATFTAAPLSLAEKLGSPIKYEKLGAISASGHHMPIIASSSTQICVAGYVIPLEIKFVDDKHFHSTKDYEIILGCDTFARLPLLTFNHNANTLTIGSNTTPMGIIQRTRSSIGIRAFNSITIPPESQCLVPIKVDNSDNPSTLSIDTLDGRLAKQDFSLIPTVIQPKNNLAVLPLINPTQEPKNIYRNMTIAYATEIVFDQDLSLFKESHFDSITSIEITDKKSLLEPDPTFTIDFTKSAAKGPDLEDLKSLCDEFSDIFSKSQYDLGSCKAGSHNIVTTTQEPITSKPHRTPFKYRDELKKHIDQLLNSGVMIQSDTPWVSNLVLVQKKDGGLRPCIDFRKLNEITVPDHFPLPRLETIMEKIGNCNFYSSLDLSSGYLQIPLTEEASRKCGLITEEGVFQMTHLPFGLRNATAAFSRTMSHVLSGVENVLTYVDDILVYTKSPKISEHLNSLRSVFERFRLFNLKLSPKKCKFATKSMDFLGYTVSGNGFIPSLSRIEVIKNLPTPTTLKQVRRIVGMASFYRKHILGFATIVEPLTSLNKKNKAFEWGQKQEQAFQKIKELLAKEPILTFPDYKLPFHIFTDASNVGHGAALMQKHDDKYCAIAYASRSLSPNERKWPPVQIELGAIIYALRIFRPYIYLSEVELHSDHRPPYLSPIQIPTTPPTGEMVN</sequence>
<keyword evidence="9" id="KW-0511">Multifunctional enzyme</keyword>
<keyword evidence="8" id="KW-0229">DNA integration</keyword>
<evidence type="ECO:0000256" key="8">
    <source>
        <dbReference type="ARBA" id="ARBA00022908"/>
    </source>
</evidence>
<dbReference type="PROSITE" id="PS00141">
    <property type="entry name" value="ASP_PROTEASE"/>
    <property type="match status" value="1"/>
</dbReference>
<dbReference type="InterPro" id="IPR043128">
    <property type="entry name" value="Rev_trsase/Diguanyl_cyclase"/>
</dbReference>
<dbReference type="OrthoDB" id="8000983at2759"/>
<organism evidence="13 14">
    <name type="scientific">Meloidogyne enterolobii</name>
    <name type="common">Root-knot nematode worm</name>
    <name type="synonym">Meloidogyne mayaguensis</name>
    <dbReference type="NCBI Taxonomy" id="390850"/>
    <lineage>
        <taxon>Eukaryota</taxon>
        <taxon>Metazoa</taxon>
        <taxon>Ecdysozoa</taxon>
        <taxon>Nematoda</taxon>
        <taxon>Chromadorea</taxon>
        <taxon>Rhabditida</taxon>
        <taxon>Tylenchina</taxon>
        <taxon>Tylenchomorpha</taxon>
        <taxon>Tylenchoidea</taxon>
        <taxon>Meloidogynidae</taxon>
        <taxon>Meloidogyninae</taxon>
        <taxon>Meloidogyne</taxon>
    </lineage>
</organism>
<name>A0A6V7Y7F4_MELEN</name>
<feature type="region of interest" description="Disordered" evidence="10">
    <location>
        <begin position="667"/>
        <end position="688"/>
    </location>
</feature>
<evidence type="ECO:0000256" key="10">
    <source>
        <dbReference type="SAM" id="MobiDB-lite"/>
    </source>
</evidence>
<evidence type="ECO:0000259" key="12">
    <source>
        <dbReference type="PROSITE" id="PS50878"/>
    </source>
</evidence>
<protein>
    <recommendedName>
        <fullName evidence="1">RNA-directed DNA polymerase</fullName>
        <ecNumber evidence="1">2.7.7.49</ecNumber>
    </recommendedName>
</protein>
<keyword evidence="5" id="KW-0255">Endonuclease</keyword>
<accession>A0A6V7Y7F4</accession>
<keyword evidence="5" id="KW-0378">Hydrolase</keyword>
<dbReference type="GO" id="GO:0003723">
    <property type="term" value="F:RNA binding"/>
    <property type="evidence" value="ECO:0007669"/>
    <property type="project" value="UniProtKB-KW"/>
</dbReference>
<feature type="compositionally biased region" description="Polar residues" evidence="10">
    <location>
        <begin position="671"/>
        <end position="680"/>
    </location>
</feature>
<feature type="domain" description="Reverse transcriptase" evidence="12">
    <location>
        <begin position="1169"/>
        <end position="1348"/>
    </location>
</feature>
<dbReference type="SUPFAM" id="SSF56672">
    <property type="entry name" value="DNA/RNA polymerases"/>
    <property type="match status" value="1"/>
</dbReference>
<keyword evidence="11" id="KW-0812">Transmembrane</keyword>
<dbReference type="InterPro" id="IPR050951">
    <property type="entry name" value="Retrovirus_Pol_polyprotein"/>
</dbReference>
<feature type="region of interest" description="Disordered" evidence="10">
    <location>
        <begin position="14"/>
        <end position="60"/>
    </location>
</feature>
<dbReference type="SUPFAM" id="SSF50630">
    <property type="entry name" value="Acid proteases"/>
    <property type="match status" value="2"/>
</dbReference>
<keyword evidence="2" id="KW-0808">Transferase</keyword>
<dbReference type="PROSITE" id="PS50878">
    <property type="entry name" value="RT_POL"/>
    <property type="match status" value="1"/>
</dbReference>
<dbReference type="GO" id="GO:0006508">
    <property type="term" value="P:proteolysis"/>
    <property type="evidence" value="ECO:0007669"/>
    <property type="project" value="InterPro"/>
</dbReference>
<dbReference type="GO" id="GO:0003964">
    <property type="term" value="F:RNA-directed DNA polymerase activity"/>
    <property type="evidence" value="ECO:0007669"/>
    <property type="project" value="UniProtKB-EC"/>
</dbReference>
<dbReference type="InterPro" id="IPR041577">
    <property type="entry name" value="RT_RNaseH_2"/>
</dbReference>
<evidence type="ECO:0000313" key="14">
    <source>
        <dbReference type="Proteomes" id="UP000580250"/>
    </source>
</evidence>
<dbReference type="InterPro" id="IPR001969">
    <property type="entry name" value="Aspartic_peptidase_AS"/>
</dbReference>
<evidence type="ECO:0000256" key="2">
    <source>
        <dbReference type="ARBA" id="ARBA00022679"/>
    </source>
</evidence>
<dbReference type="EC" id="2.7.7.49" evidence="1"/>
<keyword evidence="4" id="KW-0540">Nuclease</keyword>
<dbReference type="PANTHER" id="PTHR37984:SF5">
    <property type="entry name" value="PROTEIN NYNRIN-LIKE"/>
    <property type="match status" value="1"/>
</dbReference>
<gene>
    <name evidence="13" type="ORF">MENT_LOCUS60509</name>
</gene>
<proteinExistence type="predicted"/>
<dbReference type="CDD" id="cd00303">
    <property type="entry name" value="retropepsin_like"/>
    <property type="match status" value="1"/>
</dbReference>
<dbReference type="InterPro" id="IPR021109">
    <property type="entry name" value="Peptidase_aspartic_dom_sf"/>
</dbReference>
<evidence type="ECO:0000256" key="4">
    <source>
        <dbReference type="ARBA" id="ARBA00022722"/>
    </source>
</evidence>
<reference evidence="13 14" key="1">
    <citation type="submission" date="2020-08" db="EMBL/GenBank/DDBJ databases">
        <authorList>
            <person name="Koutsovoulos G."/>
            <person name="Danchin GJ E."/>
        </authorList>
    </citation>
    <scope>NUCLEOTIDE SEQUENCE [LARGE SCALE GENOMIC DNA]</scope>
</reference>
<feature type="region of interest" description="Disordered" evidence="10">
    <location>
        <begin position="605"/>
        <end position="625"/>
    </location>
</feature>
<dbReference type="EMBL" id="CAJEWN010003130">
    <property type="protein sequence ID" value="CAD2206627.1"/>
    <property type="molecule type" value="Genomic_DNA"/>
</dbReference>
<dbReference type="FunFam" id="3.30.70.270:FF:000020">
    <property type="entry name" value="Transposon Tf2-6 polyprotein-like Protein"/>
    <property type="match status" value="1"/>
</dbReference>
<dbReference type="Gene3D" id="3.30.70.270">
    <property type="match status" value="2"/>
</dbReference>
<dbReference type="Pfam" id="PF00078">
    <property type="entry name" value="RVT_1"/>
    <property type="match status" value="1"/>
</dbReference>
<keyword evidence="3" id="KW-0548">Nucleotidyltransferase</keyword>
<dbReference type="GO" id="GO:0015074">
    <property type="term" value="P:DNA integration"/>
    <property type="evidence" value="ECO:0007669"/>
    <property type="project" value="UniProtKB-KW"/>
</dbReference>
<feature type="transmembrane region" description="Helical" evidence="11">
    <location>
        <begin position="73"/>
        <end position="92"/>
    </location>
</feature>
<dbReference type="GO" id="GO:0004519">
    <property type="term" value="F:endonuclease activity"/>
    <property type="evidence" value="ECO:0007669"/>
    <property type="project" value="UniProtKB-KW"/>
</dbReference>
<evidence type="ECO:0000256" key="1">
    <source>
        <dbReference type="ARBA" id="ARBA00012493"/>
    </source>
</evidence>
<comment type="caution">
    <text evidence="13">The sequence shown here is derived from an EMBL/GenBank/DDBJ whole genome shotgun (WGS) entry which is preliminary data.</text>
</comment>
<dbReference type="CDD" id="cd01647">
    <property type="entry name" value="RT_LTR"/>
    <property type="match status" value="1"/>
</dbReference>
<dbReference type="Pfam" id="PF17919">
    <property type="entry name" value="RT_RNaseH_2"/>
    <property type="match status" value="1"/>
</dbReference>
<dbReference type="Gene3D" id="3.10.10.10">
    <property type="entry name" value="HIV Type 1 Reverse Transcriptase, subunit A, domain 1"/>
    <property type="match status" value="1"/>
</dbReference>
<evidence type="ECO:0000256" key="6">
    <source>
        <dbReference type="ARBA" id="ARBA00022842"/>
    </source>
</evidence>
<dbReference type="PANTHER" id="PTHR37984">
    <property type="entry name" value="PROTEIN CBG26694"/>
    <property type="match status" value="1"/>
</dbReference>
<evidence type="ECO:0000313" key="13">
    <source>
        <dbReference type="EMBL" id="CAD2206627.1"/>
    </source>
</evidence>
<evidence type="ECO:0000256" key="3">
    <source>
        <dbReference type="ARBA" id="ARBA00022695"/>
    </source>
</evidence>
<dbReference type="Gene3D" id="2.40.70.10">
    <property type="entry name" value="Acid Proteases"/>
    <property type="match status" value="2"/>
</dbReference>
<dbReference type="Proteomes" id="UP000580250">
    <property type="component" value="Unassembled WGS sequence"/>
</dbReference>
<dbReference type="InterPro" id="IPR000477">
    <property type="entry name" value="RT_dom"/>
</dbReference>
<evidence type="ECO:0000256" key="11">
    <source>
        <dbReference type="SAM" id="Phobius"/>
    </source>
</evidence>
<dbReference type="GO" id="GO:0004190">
    <property type="term" value="F:aspartic-type endopeptidase activity"/>
    <property type="evidence" value="ECO:0007669"/>
    <property type="project" value="InterPro"/>
</dbReference>
<evidence type="ECO:0000256" key="5">
    <source>
        <dbReference type="ARBA" id="ARBA00022759"/>
    </source>
</evidence>
<feature type="compositionally biased region" description="Basic and acidic residues" evidence="10">
    <location>
        <begin position="616"/>
        <end position="625"/>
    </location>
</feature>
<keyword evidence="11" id="KW-0472">Membrane</keyword>
<keyword evidence="7" id="KW-0694">RNA-binding</keyword>
<keyword evidence="11" id="KW-1133">Transmembrane helix</keyword>
<evidence type="ECO:0000256" key="9">
    <source>
        <dbReference type="ARBA" id="ARBA00023268"/>
    </source>
</evidence>
<keyword evidence="6" id="KW-0460">Magnesium</keyword>
<dbReference type="Pfam" id="PF24664">
    <property type="entry name" value="Monjiviricetes_fusion"/>
    <property type="match status" value="1"/>
</dbReference>